<dbReference type="EMBL" id="JAHKPD010000007">
    <property type="protein sequence ID" value="MBU2949361.1"/>
    <property type="molecule type" value="Genomic_DNA"/>
</dbReference>
<comment type="caution">
    <text evidence="1">The sequence shown here is derived from an EMBL/GenBank/DDBJ whole genome shotgun (WGS) entry which is preliminary data.</text>
</comment>
<protein>
    <submittedName>
        <fullName evidence="1">YtxH domain-containing protein</fullName>
    </submittedName>
</protein>
<evidence type="ECO:0000313" key="1">
    <source>
        <dbReference type="EMBL" id="MBU2949361.1"/>
    </source>
</evidence>
<keyword evidence="2" id="KW-1185">Reference proteome</keyword>
<gene>
    <name evidence="1" type="ORF">KO493_01480</name>
</gene>
<sequence>MNNNESTALGIIAGTLVGAAVGLLFAPYKGSKTRQIIADEATLAKNKLESEMATAKDIITQTTIDLKDRVMSNTVSKKQTIEEQLDDIVMDVSHKADDVISTLEKKLTELRVKNKKLQKTS</sequence>
<dbReference type="Proteomes" id="UP001647509">
    <property type="component" value="Unassembled WGS sequence"/>
</dbReference>
<reference evidence="1" key="1">
    <citation type="submission" date="2021-05" db="EMBL/GenBank/DDBJ databases">
        <title>Draft genomes of bacteria isolated from model marine particles.</title>
        <authorList>
            <person name="Datta M.S."/>
            <person name="Schwartzman J.A."/>
            <person name="Enke T.N."/>
            <person name="Saavedra J."/>
            <person name="Cermak N."/>
            <person name="Cordero O.X."/>
        </authorList>
    </citation>
    <scope>NUCLEOTIDE SEQUENCE</scope>
    <source>
        <strain evidence="1">I2M19</strain>
    </source>
</reference>
<proteinExistence type="predicted"/>
<organism evidence="1 2">
    <name type="scientific">Pseudotamlana agarivorans</name>
    <dbReference type="NCBI Taxonomy" id="481183"/>
    <lineage>
        <taxon>Bacteria</taxon>
        <taxon>Pseudomonadati</taxon>
        <taxon>Bacteroidota</taxon>
        <taxon>Flavobacteriia</taxon>
        <taxon>Flavobacteriales</taxon>
        <taxon>Flavobacteriaceae</taxon>
        <taxon>Pseudotamlana</taxon>
    </lineage>
</organism>
<evidence type="ECO:0000313" key="2">
    <source>
        <dbReference type="Proteomes" id="UP001647509"/>
    </source>
</evidence>
<accession>A0ACC5U4W7</accession>
<name>A0ACC5U4W7_9FLAO</name>